<reference evidence="1 4" key="3">
    <citation type="submission" date="2018-03" db="EMBL/GenBank/DDBJ databases">
        <title>Genomic Encyclopedia of Archaeal and Bacterial Type Strains, Phase II (KMG-II): from individual species to whole genera.</title>
        <authorList>
            <person name="Goeker M."/>
        </authorList>
    </citation>
    <scope>NUCLEOTIDE SEQUENCE [LARGE SCALE GENOMIC DNA]</scope>
    <source>
        <strain evidence="1 4">DSM 17797</strain>
    </source>
</reference>
<protein>
    <submittedName>
        <fullName evidence="2">Uncharacterized protein</fullName>
    </submittedName>
</protein>
<evidence type="ECO:0000313" key="2">
    <source>
        <dbReference type="EMBL" id="SHG83989.1"/>
    </source>
</evidence>
<name>A0A1M5N487_9FLAO</name>
<sequence length="45" mass="5322">MLILYLTSCHIHSNNCTFTALLKHTFESELWKRLLKKANKGKLLY</sequence>
<dbReference type="STRING" id="280093.SAMN05443373_104258"/>
<evidence type="ECO:0000313" key="1">
    <source>
        <dbReference type="EMBL" id="PRZ25174.1"/>
    </source>
</evidence>
<reference evidence="3" key="1">
    <citation type="submission" date="2016-11" db="EMBL/GenBank/DDBJ databases">
        <authorList>
            <person name="Varghese N."/>
            <person name="Submissions S."/>
        </authorList>
    </citation>
    <scope>NUCLEOTIDE SEQUENCE [LARGE SCALE GENOMIC DNA]</scope>
    <source>
        <strain evidence="3">DSM 19729</strain>
    </source>
</reference>
<accession>A0A1M5N487</accession>
<dbReference type="EMBL" id="FQWO01000004">
    <property type="protein sequence ID" value="SHG83989.1"/>
    <property type="molecule type" value="Genomic_DNA"/>
</dbReference>
<dbReference type="Proteomes" id="UP000184384">
    <property type="component" value="Unassembled WGS sequence"/>
</dbReference>
<gene>
    <name evidence="1" type="ORF">BC624_103258</name>
    <name evidence="2" type="ORF">SAMN05443373_104258</name>
</gene>
<proteinExistence type="predicted"/>
<evidence type="ECO:0000313" key="4">
    <source>
        <dbReference type="Proteomes" id="UP000237771"/>
    </source>
</evidence>
<dbReference type="Proteomes" id="UP000237771">
    <property type="component" value="Unassembled WGS sequence"/>
</dbReference>
<dbReference type="AlphaFoldDB" id="A0A1M5N487"/>
<keyword evidence="4" id="KW-1185">Reference proteome</keyword>
<dbReference type="EMBL" id="PVUB01000003">
    <property type="protein sequence ID" value="PRZ25174.1"/>
    <property type="molecule type" value="Genomic_DNA"/>
</dbReference>
<organism evidence="2 3">
    <name type="scientific">Flavobacterium granuli</name>
    <dbReference type="NCBI Taxonomy" id="280093"/>
    <lineage>
        <taxon>Bacteria</taxon>
        <taxon>Pseudomonadati</taxon>
        <taxon>Bacteroidota</taxon>
        <taxon>Flavobacteriia</taxon>
        <taxon>Flavobacteriales</taxon>
        <taxon>Flavobacteriaceae</taxon>
        <taxon>Flavobacterium</taxon>
    </lineage>
</organism>
<reference evidence="2" key="2">
    <citation type="submission" date="2016-11" db="EMBL/GenBank/DDBJ databases">
        <authorList>
            <person name="Jaros S."/>
            <person name="Januszkiewicz K."/>
            <person name="Wedrychowicz H."/>
        </authorList>
    </citation>
    <scope>NUCLEOTIDE SEQUENCE [LARGE SCALE GENOMIC DNA]</scope>
    <source>
        <strain evidence="2">DSM 19729</strain>
    </source>
</reference>
<evidence type="ECO:0000313" key="3">
    <source>
        <dbReference type="Proteomes" id="UP000184384"/>
    </source>
</evidence>